<dbReference type="Pfam" id="PF03059">
    <property type="entry name" value="NAS"/>
    <property type="match status" value="1"/>
</dbReference>
<evidence type="ECO:0000256" key="1">
    <source>
        <dbReference type="ARBA" id="ARBA00022679"/>
    </source>
</evidence>
<sequence>MEANCTGSLIDTGDASRAGAVDRFIAFIRELNELLQKEADLSPANLTVTERIGQLSRLLRLPYLAEEVQAVLNHAYIRMNQLSLQEKLSEAEFLVELRNAEHMCQTEGTVMDMMTRLPSWNVYRALVSQELAMLRPFIPEERQAEKSPIVFVGSGPLPISPIILHLFGDVEVICLEMNAVAYEASCSLLAHFGLQNKVSVVLVNGADYDYSPYSYIFMASLVRNKREVLERIRRTSANPLVAVRTAEGMKQLMYEAIDESELDRHQWRIVGRTSPEQGLVINSTLFVEHEAVNR</sequence>
<reference evidence="3 4" key="1">
    <citation type="submission" date="2018-05" db="EMBL/GenBank/DDBJ databases">
        <title>Genomic Encyclopedia of Type Strains, Phase III (KMG-III): the genomes of soil and plant-associated and newly described type strains.</title>
        <authorList>
            <person name="Whitman W."/>
        </authorList>
    </citation>
    <scope>NUCLEOTIDE SEQUENCE [LARGE SCALE GENOMIC DNA]</scope>
    <source>
        <strain evidence="3 4">CECT 5696</strain>
    </source>
</reference>
<evidence type="ECO:0000313" key="3">
    <source>
        <dbReference type="EMBL" id="PWV99344.1"/>
    </source>
</evidence>
<keyword evidence="2" id="KW-0949">S-adenosyl-L-methionine</keyword>
<evidence type="ECO:0000256" key="2">
    <source>
        <dbReference type="ARBA" id="ARBA00022691"/>
    </source>
</evidence>
<accession>A0A2V2YZK0</accession>
<dbReference type="AlphaFoldDB" id="A0A2V2YZK0"/>
<dbReference type="PANTHER" id="PTHR32266:SF12">
    <property type="entry name" value="NICOTIANAMINE SYNTHASE 3"/>
    <property type="match status" value="1"/>
</dbReference>
<gene>
    <name evidence="3" type="ORF">DFQ01_11560</name>
</gene>
<protein>
    <submittedName>
        <fullName evidence="3">Nicotianamine synthase-like protein</fullName>
    </submittedName>
</protein>
<dbReference type="InterPro" id="IPR029063">
    <property type="entry name" value="SAM-dependent_MTases_sf"/>
</dbReference>
<dbReference type="InterPro" id="IPR004298">
    <property type="entry name" value="Nicotian_synth"/>
</dbReference>
<name>A0A2V2YZK0_9BACL</name>
<keyword evidence="4" id="KW-1185">Reference proteome</keyword>
<dbReference type="GO" id="GO:0030418">
    <property type="term" value="P:nicotianamine biosynthetic process"/>
    <property type="evidence" value="ECO:0007669"/>
    <property type="project" value="InterPro"/>
</dbReference>
<evidence type="ECO:0000313" key="4">
    <source>
        <dbReference type="Proteomes" id="UP000246635"/>
    </source>
</evidence>
<dbReference type="Proteomes" id="UP000246635">
    <property type="component" value="Unassembled WGS sequence"/>
</dbReference>
<dbReference type="Gene3D" id="3.40.50.150">
    <property type="entry name" value="Vaccinia Virus protein VP39"/>
    <property type="match status" value="1"/>
</dbReference>
<comment type="caution">
    <text evidence="3">The sequence shown here is derived from an EMBL/GenBank/DDBJ whole genome shotgun (WGS) entry which is preliminary data.</text>
</comment>
<keyword evidence="1" id="KW-0808">Transferase</keyword>
<dbReference type="SUPFAM" id="SSF53335">
    <property type="entry name" value="S-adenosyl-L-methionine-dependent methyltransferases"/>
    <property type="match status" value="1"/>
</dbReference>
<dbReference type="EMBL" id="QGTQ01000015">
    <property type="protein sequence ID" value="PWV99344.1"/>
    <property type="molecule type" value="Genomic_DNA"/>
</dbReference>
<dbReference type="PANTHER" id="PTHR32266">
    <property type="entry name" value="NICOTIANAMINE SYNTHASE 3"/>
    <property type="match status" value="1"/>
</dbReference>
<organism evidence="3 4">
    <name type="scientific">Paenibacillus cellulosilyticus</name>
    <dbReference type="NCBI Taxonomy" id="375489"/>
    <lineage>
        <taxon>Bacteria</taxon>
        <taxon>Bacillati</taxon>
        <taxon>Bacillota</taxon>
        <taxon>Bacilli</taxon>
        <taxon>Bacillales</taxon>
        <taxon>Paenibacillaceae</taxon>
        <taxon>Paenibacillus</taxon>
    </lineage>
</organism>
<dbReference type="PROSITE" id="PS51142">
    <property type="entry name" value="NAS"/>
    <property type="match status" value="1"/>
</dbReference>
<proteinExistence type="predicted"/>
<dbReference type="GO" id="GO:0030410">
    <property type="term" value="F:nicotianamine synthase activity"/>
    <property type="evidence" value="ECO:0007669"/>
    <property type="project" value="InterPro"/>
</dbReference>
<dbReference type="RefSeq" id="WP_174812630.1">
    <property type="nucleotide sequence ID" value="NZ_CP054612.1"/>
</dbReference>